<dbReference type="PROSITE" id="PS50011">
    <property type="entry name" value="PROTEIN_KINASE_DOM"/>
    <property type="match status" value="1"/>
</dbReference>
<proteinExistence type="predicted"/>
<reference evidence="2" key="2">
    <citation type="journal article" date="2015" name="Data Brief">
        <title>Shoot transcriptome of the giant reed, Arundo donax.</title>
        <authorList>
            <person name="Barrero R.A."/>
            <person name="Guerrero F.D."/>
            <person name="Moolhuijzen P."/>
            <person name="Goolsby J.A."/>
            <person name="Tidwell J."/>
            <person name="Bellgard S.E."/>
            <person name="Bellgard M.I."/>
        </authorList>
    </citation>
    <scope>NUCLEOTIDE SEQUENCE</scope>
    <source>
        <tissue evidence="2">Shoot tissue taken approximately 20 cm above the soil surface</tissue>
    </source>
</reference>
<reference evidence="2" key="1">
    <citation type="submission" date="2014-09" db="EMBL/GenBank/DDBJ databases">
        <authorList>
            <person name="Magalhaes I.L.F."/>
            <person name="Oliveira U."/>
            <person name="Santos F.R."/>
            <person name="Vidigal T.H.D.A."/>
            <person name="Brescovit A.D."/>
            <person name="Santos A.J."/>
        </authorList>
    </citation>
    <scope>NUCLEOTIDE SEQUENCE</scope>
    <source>
        <tissue evidence="2">Shoot tissue taken approximately 20 cm above the soil surface</tissue>
    </source>
</reference>
<dbReference type="InterPro" id="IPR052239">
    <property type="entry name" value="Ser/Thr-specific_kinases"/>
</dbReference>
<evidence type="ECO:0000259" key="1">
    <source>
        <dbReference type="PROSITE" id="PS50011"/>
    </source>
</evidence>
<feature type="domain" description="Protein kinase" evidence="1">
    <location>
        <begin position="1"/>
        <end position="65"/>
    </location>
</feature>
<dbReference type="SUPFAM" id="SSF56112">
    <property type="entry name" value="Protein kinase-like (PK-like)"/>
    <property type="match status" value="1"/>
</dbReference>
<name>A0A0A9CTG3_ARUDO</name>
<dbReference type="AlphaFoldDB" id="A0A0A9CTG3"/>
<dbReference type="PANTHER" id="PTHR45998:SF1">
    <property type="entry name" value="OS09G0237600 PROTEIN"/>
    <property type="match status" value="1"/>
</dbReference>
<dbReference type="Gene3D" id="1.10.510.10">
    <property type="entry name" value="Transferase(Phosphotransferase) domain 1"/>
    <property type="match status" value="1"/>
</dbReference>
<dbReference type="EMBL" id="GBRH01218306">
    <property type="protein sequence ID" value="JAD79589.1"/>
    <property type="molecule type" value="Transcribed_RNA"/>
</dbReference>
<dbReference type="InterPro" id="IPR011009">
    <property type="entry name" value="Kinase-like_dom_sf"/>
</dbReference>
<dbReference type="GO" id="GO:0005737">
    <property type="term" value="C:cytoplasm"/>
    <property type="evidence" value="ECO:0007669"/>
    <property type="project" value="TreeGrafter"/>
</dbReference>
<dbReference type="GO" id="GO:0005524">
    <property type="term" value="F:ATP binding"/>
    <property type="evidence" value="ECO:0007669"/>
    <property type="project" value="InterPro"/>
</dbReference>
<accession>A0A0A9CTG3</accession>
<organism evidence="2">
    <name type="scientific">Arundo donax</name>
    <name type="common">Giant reed</name>
    <name type="synonym">Donax arundinaceus</name>
    <dbReference type="NCBI Taxonomy" id="35708"/>
    <lineage>
        <taxon>Eukaryota</taxon>
        <taxon>Viridiplantae</taxon>
        <taxon>Streptophyta</taxon>
        <taxon>Embryophyta</taxon>
        <taxon>Tracheophyta</taxon>
        <taxon>Spermatophyta</taxon>
        <taxon>Magnoliopsida</taxon>
        <taxon>Liliopsida</taxon>
        <taxon>Poales</taxon>
        <taxon>Poaceae</taxon>
        <taxon>PACMAD clade</taxon>
        <taxon>Arundinoideae</taxon>
        <taxon>Arundineae</taxon>
        <taxon>Arundo</taxon>
    </lineage>
</organism>
<dbReference type="InterPro" id="IPR000719">
    <property type="entry name" value="Prot_kinase_dom"/>
</dbReference>
<sequence>MDFESAYPARRTIRSQAEALQLQEWASEHCSAHYRAPELWECPSYADIDERTDIWSLGCTLYAMM</sequence>
<evidence type="ECO:0000313" key="2">
    <source>
        <dbReference type="EMBL" id="JAD79589.1"/>
    </source>
</evidence>
<protein>
    <recommendedName>
        <fullName evidence="1">Protein kinase domain-containing protein</fullName>
    </recommendedName>
</protein>
<dbReference type="PANTHER" id="PTHR45998">
    <property type="entry name" value="SERINE/THREONINE-PROTEIN KINASE 16"/>
    <property type="match status" value="1"/>
</dbReference>
<dbReference type="GO" id="GO:0004674">
    <property type="term" value="F:protein serine/threonine kinase activity"/>
    <property type="evidence" value="ECO:0007669"/>
    <property type="project" value="TreeGrafter"/>
</dbReference>